<reference evidence="1" key="1">
    <citation type="submission" date="2016-04" db="EMBL/GenBank/DDBJ databases">
        <authorList>
            <person name="Calderon-Fernandez G.M.Sr."/>
        </authorList>
    </citation>
    <scope>NUCLEOTIDE SEQUENCE</scope>
    <source>
        <strain evidence="1">Int1</strain>
        <tissue evidence="1">Integument</tissue>
    </source>
</reference>
<sequence>MVFQKKIPAR</sequence>
<protein>
    <submittedName>
        <fullName evidence="1">Putative splicing factor 3B subunit</fullName>
    </submittedName>
</protein>
<accession>A0A170VEF8</accession>
<name>A0A170VEF8_TRIIF</name>
<organism evidence="1">
    <name type="scientific">Triatoma infestans</name>
    <name type="common">Assassin bug</name>
    <dbReference type="NCBI Taxonomy" id="30076"/>
    <lineage>
        <taxon>Eukaryota</taxon>
        <taxon>Metazoa</taxon>
        <taxon>Ecdysozoa</taxon>
        <taxon>Arthropoda</taxon>
        <taxon>Hexapoda</taxon>
        <taxon>Insecta</taxon>
        <taxon>Pterygota</taxon>
        <taxon>Neoptera</taxon>
        <taxon>Paraneoptera</taxon>
        <taxon>Hemiptera</taxon>
        <taxon>Heteroptera</taxon>
        <taxon>Panheteroptera</taxon>
        <taxon>Cimicomorpha</taxon>
        <taxon>Reduviidae</taxon>
        <taxon>Triatominae</taxon>
        <taxon>Triatoma</taxon>
    </lineage>
</organism>
<proteinExistence type="predicted"/>
<reference evidence="1" key="2">
    <citation type="journal article" date="2017" name="J. Med. Entomol.">
        <title>Transcriptome Analysis of the Triatoma infestans (Hemiptera: Reduviidae) Integument.</title>
        <authorList>
            <person name="Calderon-Fernandez G.M."/>
            <person name="Moriconi D.E."/>
            <person name="Dulbecco A.B."/>
            <person name="Juarez M.P."/>
        </authorList>
    </citation>
    <scope>NUCLEOTIDE SEQUENCE</scope>
    <source>
        <strain evidence="1">Int1</strain>
        <tissue evidence="1">Integument</tissue>
    </source>
</reference>
<evidence type="ECO:0000313" key="1">
    <source>
        <dbReference type="EMBL" id="JAR96582.1"/>
    </source>
</evidence>
<dbReference type="EMBL" id="GEMB01006770">
    <property type="protein sequence ID" value="JAR96582.1"/>
    <property type="molecule type" value="Transcribed_RNA"/>
</dbReference>